<evidence type="ECO:0000313" key="2">
    <source>
        <dbReference type="Proteomes" id="UP001162156"/>
    </source>
</evidence>
<accession>A0AAV8ZT71</accession>
<dbReference type="EMBL" id="JANEYF010000423">
    <property type="protein sequence ID" value="KAJ8969961.1"/>
    <property type="molecule type" value="Genomic_DNA"/>
</dbReference>
<dbReference type="InterPro" id="IPR011009">
    <property type="entry name" value="Kinase-like_dom_sf"/>
</dbReference>
<keyword evidence="2" id="KW-1185">Reference proteome</keyword>
<comment type="caution">
    <text evidence="1">The sequence shown here is derived from an EMBL/GenBank/DDBJ whole genome shotgun (WGS) entry which is preliminary data.</text>
</comment>
<dbReference type="SUPFAM" id="SSF56112">
    <property type="entry name" value="Protein kinase-like (PK-like)"/>
    <property type="match status" value="1"/>
</dbReference>
<evidence type="ECO:0000313" key="1">
    <source>
        <dbReference type="EMBL" id="KAJ8969961.1"/>
    </source>
</evidence>
<dbReference type="Gene3D" id="1.10.510.10">
    <property type="entry name" value="Transferase(Phosphotransferase) domain 1"/>
    <property type="match status" value="1"/>
</dbReference>
<organism evidence="1 2">
    <name type="scientific">Rhamnusium bicolor</name>
    <dbReference type="NCBI Taxonomy" id="1586634"/>
    <lineage>
        <taxon>Eukaryota</taxon>
        <taxon>Metazoa</taxon>
        <taxon>Ecdysozoa</taxon>
        <taxon>Arthropoda</taxon>
        <taxon>Hexapoda</taxon>
        <taxon>Insecta</taxon>
        <taxon>Pterygota</taxon>
        <taxon>Neoptera</taxon>
        <taxon>Endopterygota</taxon>
        <taxon>Coleoptera</taxon>
        <taxon>Polyphaga</taxon>
        <taxon>Cucujiformia</taxon>
        <taxon>Chrysomeloidea</taxon>
        <taxon>Cerambycidae</taxon>
        <taxon>Lepturinae</taxon>
        <taxon>Rhagiini</taxon>
        <taxon>Rhamnusium</taxon>
    </lineage>
</organism>
<sequence length="77" mass="8625">MGLDHIHQKKVSNVVLSIASGKKKNVNTKKYGQQMQEIIDMMLQLNPEDRPTTKELITLPDIFPTLYVLGASLGCIE</sequence>
<proteinExistence type="predicted"/>
<reference evidence="1" key="1">
    <citation type="journal article" date="2023" name="Insect Mol. Biol.">
        <title>Genome sequencing provides insights into the evolution of gene families encoding plant cell wall-degrading enzymes in longhorned beetles.</title>
        <authorList>
            <person name="Shin N.R."/>
            <person name="Okamura Y."/>
            <person name="Kirsch R."/>
            <person name="Pauchet Y."/>
        </authorList>
    </citation>
    <scope>NUCLEOTIDE SEQUENCE</scope>
    <source>
        <strain evidence="1">RBIC_L_NR</strain>
    </source>
</reference>
<name>A0AAV8ZT71_9CUCU</name>
<gene>
    <name evidence="1" type="ORF">NQ314_001484</name>
</gene>
<protein>
    <submittedName>
        <fullName evidence="1">Uncharacterized protein</fullName>
    </submittedName>
</protein>
<dbReference type="Proteomes" id="UP001162156">
    <property type="component" value="Unassembled WGS sequence"/>
</dbReference>
<dbReference type="AlphaFoldDB" id="A0AAV8ZT71"/>